<keyword evidence="6" id="KW-0482">Metalloprotease</keyword>
<accession>A0A495D3R5</accession>
<protein>
    <submittedName>
        <fullName evidence="10">Septal ring factor EnvC (AmiA/AmiB activator)</fullName>
    </submittedName>
</protein>
<dbReference type="GO" id="GO:0046872">
    <property type="term" value="F:metal ion binding"/>
    <property type="evidence" value="ECO:0007669"/>
    <property type="project" value="UniProtKB-KW"/>
</dbReference>
<evidence type="ECO:0000313" key="11">
    <source>
        <dbReference type="Proteomes" id="UP000273675"/>
    </source>
</evidence>
<name>A0A495D3R5_9PROT</name>
<evidence type="ECO:0000313" key="10">
    <source>
        <dbReference type="EMBL" id="RKQ96563.1"/>
    </source>
</evidence>
<dbReference type="InterPro" id="IPR016047">
    <property type="entry name" value="M23ase_b-sheet_dom"/>
</dbReference>
<evidence type="ECO:0000256" key="3">
    <source>
        <dbReference type="ARBA" id="ARBA00022723"/>
    </source>
</evidence>
<evidence type="ECO:0000256" key="5">
    <source>
        <dbReference type="ARBA" id="ARBA00022833"/>
    </source>
</evidence>
<keyword evidence="2" id="KW-0645">Protease</keyword>
<feature type="region of interest" description="Disordered" evidence="8">
    <location>
        <begin position="235"/>
        <end position="258"/>
    </location>
</feature>
<dbReference type="OrthoDB" id="9809144at2"/>
<dbReference type="InterPro" id="IPR050570">
    <property type="entry name" value="Cell_wall_metabolism_enzyme"/>
</dbReference>
<dbReference type="PANTHER" id="PTHR21666">
    <property type="entry name" value="PEPTIDASE-RELATED"/>
    <property type="match status" value="1"/>
</dbReference>
<dbReference type="PANTHER" id="PTHR21666:SF288">
    <property type="entry name" value="CELL DIVISION PROTEIN YTFB"/>
    <property type="match status" value="1"/>
</dbReference>
<evidence type="ECO:0000256" key="2">
    <source>
        <dbReference type="ARBA" id="ARBA00022670"/>
    </source>
</evidence>
<dbReference type="Gene3D" id="2.70.70.10">
    <property type="entry name" value="Glucose Permease (Domain IIA)"/>
    <property type="match status" value="1"/>
</dbReference>
<evidence type="ECO:0000256" key="1">
    <source>
        <dbReference type="ARBA" id="ARBA00001947"/>
    </source>
</evidence>
<comment type="caution">
    <text evidence="10">The sequence shown here is derived from an EMBL/GenBank/DDBJ whole genome shotgun (WGS) entry which is preliminary data.</text>
</comment>
<dbReference type="CDD" id="cd12797">
    <property type="entry name" value="M23_peptidase"/>
    <property type="match status" value="1"/>
</dbReference>
<evidence type="ECO:0000256" key="6">
    <source>
        <dbReference type="ARBA" id="ARBA00023049"/>
    </source>
</evidence>
<sequence length="406" mass="43890">MLTVFAALLLTQTQPAPPPDAGEAARLEQEERESAERAEAARRQAEELASEVGLMQRQLVDLGERVGASENAALGAERELARLGREEAELLSRLTADRETLIDILAAIQRIESQTPPAVMAAPDDAAEAARAASLMAEVAPALRERADQIATQLTQLREVRASIESEQASLSTAEQALSAQRLELEVLIAERRALEARRRNEAVSFLEAASDAGQRARSIRSLISELSRMSEVMPSLNPRRLPPETGVPAPRPRPPRDLVAARVPNAPLETLRFADARGRLRMPASGEIVRAFGELAEDGTASEGIFIRTRARAQVVSPFDGRIEFAGPFNTYGGLLILNVGDGYYVVLAGMSVTYASVGQSVLAGEPVGAMSETAQTAPDLYLELRRNDDAIDPGPWFRTRSQQG</sequence>
<feature type="coiled-coil region" evidence="7">
    <location>
        <begin position="157"/>
        <end position="200"/>
    </location>
</feature>
<feature type="domain" description="M23ase beta-sheet core" evidence="9">
    <location>
        <begin position="303"/>
        <end position="395"/>
    </location>
</feature>
<keyword evidence="5" id="KW-0862">Zinc</keyword>
<dbReference type="RefSeq" id="WP_121211108.1">
    <property type="nucleotide sequence ID" value="NZ_RBIM01000004.1"/>
</dbReference>
<evidence type="ECO:0000256" key="7">
    <source>
        <dbReference type="SAM" id="Coils"/>
    </source>
</evidence>
<proteinExistence type="predicted"/>
<dbReference type="SUPFAM" id="SSF51261">
    <property type="entry name" value="Duplicated hybrid motif"/>
    <property type="match status" value="1"/>
</dbReference>
<reference evidence="10 11" key="1">
    <citation type="submission" date="2018-10" db="EMBL/GenBank/DDBJ databases">
        <title>Genomic Encyclopedia of Type Strains, Phase IV (KMG-IV): sequencing the most valuable type-strain genomes for metagenomic binning, comparative biology and taxonomic classification.</title>
        <authorList>
            <person name="Goeker M."/>
        </authorList>
    </citation>
    <scope>NUCLEOTIDE SEQUENCE [LARGE SCALE GENOMIC DNA]</scope>
    <source>
        <strain evidence="10 11">DSM 4734</strain>
    </source>
</reference>
<dbReference type="Gene3D" id="6.10.250.3150">
    <property type="match status" value="1"/>
</dbReference>
<gene>
    <name evidence="10" type="ORF">C7435_1895</name>
</gene>
<dbReference type="EMBL" id="RBIM01000004">
    <property type="protein sequence ID" value="RKQ96563.1"/>
    <property type="molecule type" value="Genomic_DNA"/>
</dbReference>
<keyword evidence="7" id="KW-0175">Coiled coil</keyword>
<comment type="cofactor">
    <cofactor evidence="1">
        <name>Zn(2+)</name>
        <dbReference type="ChEBI" id="CHEBI:29105"/>
    </cofactor>
</comment>
<evidence type="ECO:0000256" key="8">
    <source>
        <dbReference type="SAM" id="MobiDB-lite"/>
    </source>
</evidence>
<dbReference type="Proteomes" id="UP000273675">
    <property type="component" value="Unassembled WGS sequence"/>
</dbReference>
<dbReference type="GO" id="GO:0004222">
    <property type="term" value="F:metalloendopeptidase activity"/>
    <property type="evidence" value="ECO:0007669"/>
    <property type="project" value="TreeGrafter"/>
</dbReference>
<keyword evidence="3" id="KW-0479">Metal-binding</keyword>
<dbReference type="GO" id="GO:0006508">
    <property type="term" value="P:proteolysis"/>
    <property type="evidence" value="ECO:0007669"/>
    <property type="project" value="UniProtKB-KW"/>
</dbReference>
<evidence type="ECO:0000256" key="4">
    <source>
        <dbReference type="ARBA" id="ARBA00022801"/>
    </source>
</evidence>
<organism evidence="10 11">
    <name type="scientific">Maricaulis maris</name>
    <dbReference type="NCBI Taxonomy" id="74318"/>
    <lineage>
        <taxon>Bacteria</taxon>
        <taxon>Pseudomonadati</taxon>
        <taxon>Pseudomonadota</taxon>
        <taxon>Alphaproteobacteria</taxon>
        <taxon>Maricaulales</taxon>
        <taxon>Maricaulaceae</taxon>
        <taxon>Maricaulis</taxon>
    </lineage>
</organism>
<keyword evidence="4" id="KW-0378">Hydrolase</keyword>
<feature type="coiled-coil region" evidence="7">
    <location>
        <begin position="24"/>
        <end position="58"/>
    </location>
</feature>
<evidence type="ECO:0000259" key="9">
    <source>
        <dbReference type="Pfam" id="PF01551"/>
    </source>
</evidence>
<dbReference type="InterPro" id="IPR011055">
    <property type="entry name" value="Dup_hybrid_motif"/>
</dbReference>
<dbReference type="Pfam" id="PF01551">
    <property type="entry name" value="Peptidase_M23"/>
    <property type="match status" value="1"/>
</dbReference>
<dbReference type="AlphaFoldDB" id="A0A495D3R5"/>